<dbReference type="InterPro" id="IPR040338">
    <property type="entry name" value="At1g67623-like"/>
</dbReference>
<dbReference type="EMBL" id="JAYKXN010000007">
    <property type="protein sequence ID" value="KAK7271223.1"/>
    <property type="molecule type" value="Genomic_DNA"/>
</dbReference>
<dbReference type="InterPro" id="IPR057136">
    <property type="entry name" value="At2g35280_TPR_dom"/>
</dbReference>
<dbReference type="InterPro" id="IPR036047">
    <property type="entry name" value="F-box-like_dom_sf"/>
</dbReference>
<feature type="domain" description="At2g35280-like TPR" evidence="1">
    <location>
        <begin position="77"/>
        <end position="182"/>
    </location>
</feature>
<gene>
    <name evidence="2" type="ORF">RJT34_26944</name>
</gene>
<name>A0AAN9I8A9_CLITE</name>
<reference evidence="2 3" key="1">
    <citation type="submission" date="2024-01" db="EMBL/GenBank/DDBJ databases">
        <title>The genomes of 5 underutilized Papilionoideae crops provide insights into root nodulation and disease resistance.</title>
        <authorList>
            <person name="Yuan L."/>
        </authorList>
    </citation>
    <scope>NUCLEOTIDE SEQUENCE [LARGE SCALE GENOMIC DNA]</scope>
    <source>
        <strain evidence="2">LY-2023</strain>
        <tissue evidence="2">Leaf</tissue>
    </source>
</reference>
<organism evidence="2 3">
    <name type="scientific">Clitoria ternatea</name>
    <name type="common">Butterfly pea</name>
    <dbReference type="NCBI Taxonomy" id="43366"/>
    <lineage>
        <taxon>Eukaryota</taxon>
        <taxon>Viridiplantae</taxon>
        <taxon>Streptophyta</taxon>
        <taxon>Embryophyta</taxon>
        <taxon>Tracheophyta</taxon>
        <taxon>Spermatophyta</taxon>
        <taxon>Magnoliopsida</taxon>
        <taxon>eudicotyledons</taxon>
        <taxon>Gunneridae</taxon>
        <taxon>Pentapetalae</taxon>
        <taxon>rosids</taxon>
        <taxon>fabids</taxon>
        <taxon>Fabales</taxon>
        <taxon>Fabaceae</taxon>
        <taxon>Papilionoideae</taxon>
        <taxon>50 kb inversion clade</taxon>
        <taxon>NPAAA clade</taxon>
        <taxon>indigoferoid/millettioid clade</taxon>
        <taxon>Phaseoleae</taxon>
        <taxon>Clitoria</taxon>
    </lineage>
</organism>
<protein>
    <recommendedName>
        <fullName evidence="1">At2g35280-like TPR domain-containing protein</fullName>
    </recommendedName>
</protein>
<evidence type="ECO:0000313" key="2">
    <source>
        <dbReference type="EMBL" id="KAK7271223.1"/>
    </source>
</evidence>
<evidence type="ECO:0000313" key="3">
    <source>
        <dbReference type="Proteomes" id="UP001359559"/>
    </source>
</evidence>
<dbReference type="PANTHER" id="PTHR33784:SF10">
    <property type="entry name" value="F-BOX PROTEIN"/>
    <property type="match status" value="1"/>
</dbReference>
<proteinExistence type="predicted"/>
<dbReference type="Proteomes" id="UP001359559">
    <property type="component" value="Unassembled WGS sequence"/>
</dbReference>
<keyword evidence="3" id="KW-1185">Reference proteome</keyword>
<sequence>MVISSLMKKMSNKKQQNDYGSSCTTGIKSLPKEMLVEVVARVASQSFSDLHNMKLCCKDFHNASEDKYVLRHTSLDKFPLVQWYPNDKKLSFLERCKKSDNIDSLYREGLRELFIFPNGKISGLERLKIAAQKGHLEATYVYGMISLTSEDDKLRKQGIQHMRLLSKSKCITKCKEKVQKLILTECTWRKQGIPMRNQTPICPSKATCNGWRMKKGKWVFLNDEDEEVDSCEFCRLDHELEFFYRLFNVD</sequence>
<dbReference type="SUPFAM" id="SSF81383">
    <property type="entry name" value="F-box domain"/>
    <property type="match status" value="1"/>
</dbReference>
<dbReference type="PANTHER" id="PTHR33784">
    <property type="entry name" value="OS05G0482100 PROTEIN"/>
    <property type="match status" value="1"/>
</dbReference>
<comment type="caution">
    <text evidence="2">The sequence shown here is derived from an EMBL/GenBank/DDBJ whole genome shotgun (WGS) entry which is preliminary data.</text>
</comment>
<dbReference type="Pfam" id="PF23310">
    <property type="entry name" value="TPR_27"/>
    <property type="match status" value="1"/>
</dbReference>
<dbReference type="AlphaFoldDB" id="A0AAN9I8A9"/>
<evidence type="ECO:0000259" key="1">
    <source>
        <dbReference type="Pfam" id="PF23310"/>
    </source>
</evidence>
<accession>A0AAN9I8A9</accession>